<dbReference type="CDD" id="cd01948">
    <property type="entry name" value="EAL"/>
    <property type="match status" value="1"/>
</dbReference>
<dbReference type="SMART" id="SM00052">
    <property type="entry name" value="EAL"/>
    <property type="match status" value="1"/>
</dbReference>
<dbReference type="SUPFAM" id="SSF55073">
    <property type="entry name" value="Nucleotide cyclase"/>
    <property type="match status" value="1"/>
</dbReference>
<dbReference type="NCBIfam" id="TIGR00254">
    <property type="entry name" value="GGDEF"/>
    <property type="match status" value="1"/>
</dbReference>
<dbReference type="Gene3D" id="3.30.70.270">
    <property type="match status" value="1"/>
</dbReference>
<dbReference type="PROSITE" id="PS50887">
    <property type="entry name" value="GGDEF"/>
    <property type="match status" value="1"/>
</dbReference>
<dbReference type="EMBL" id="JACHNH010000001">
    <property type="protein sequence ID" value="MBB4764515.1"/>
    <property type="molecule type" value="Genomic_DNA"/>
</dbReference>
<reference evidence="3 4" key="1">
    <citation type="submission" date="2020-08" db="EMBL/GenBank/DDBJ databases">
        <title>Sequencing the genomes of 1000 actinobacteria strains.</title>
        <authorList>
            <person name="Klenk H.-P."/>
        </authorList>
    </citation>
    <scope>NUCLEOTIDE SEQUENCE [LARGE SCALE GENOMIC DNA]</scope>
    <source>
        <strain evidence="3 4">DSM 43149</strain>
    </source>
</reference>
<evidence type="ECO:0000313" key="3">
    <source>
        <dbReference type="EMBL" id="MBB4764515.1"/>
    </source>
</evidence>
<dbReference type="PROSITE" id="PS50883">
    <property type="entry name" value="EAL"/>
    <property type="match status" value="1"/>
</dbReference>
<dbReference type="Proteomes" id="UP000578112">
    <property type="component" value="Unassembled WGS sequence"/>
</dbReference>
<protein>
    <submittedName>
        <fullName evidence="3">Diguanylate cyclase (GGDEF)-like protein</fullName>
    </submittedName>
</protein>
<proteinExistence type="predicted"/>
<comment type="caution">
    <text evidence="3">The sequence shown here is derived from an EMBL/GenBank/DDBJ whole genome shotgun (WGS) entry which is preliminary data.</text>
</comment>
<dbReference type="AlphaFoldDB" id="A0A7W7I183"/>
<gene>
    <name evidence="3" type="ORF">BJ971_005071</name>
</gene>
<dbReference type="InterPro" id="IPR000160">
    <property type="entry name" value="GGDEF_dom"/>
</dbReference>
<dbReference type="InterPro" id="IPR035919">
    <property type="entry name" value="EAL_sf"/>
</dbReference>
<dbReference type="PANTHER" id="PTHR44757:SF2">
    <property type="entry name" value="BIOFILM ARCHITECTURE MAINTENANCE PROTEIN MBAA"/>
    <property type="match status" value="1"/>
</dbReference>
<feature type="domain" description="EAL" evidence="1">
    <location>
        <begin position="371"/>
        <end position="624"/>
    </location>
</feature>
<organism evidence="3 4">
    <name type="scientific">Actinoplanes digitatis</name>
    <dbReference type="NCBI Taxonomy" id="1868"/>
    <lineage>
        <taxon>Bacteria</taxon>
        <taxon>Bacillati</taxon>
        <taxon>Actinomycetota</taxon>
        <taxon>Actinomycetes</taxon>
        <taxon>Micromonosporales</taxon>
        <taxon>Micromonosporaceae</taxon>
        <taxon>Actinoplanes</taxon>
    </lineage>
</organism>
<dbReference type="InterPro" id="IPR001633">
    <property type="entry name" value="EAL_dom"/>
</dbReference>
<dbReference type="RefSeq" id="WP_184995698.1">
    <property type="nucleotide sequence ID" value="NZ_BOMK01000003.1"/>
</dbReference>
<dbReference type="PANTHER" id="PTHR44757">
    <property type="entry name" value="DIGUANYLATE CYCLASE DGCP"/>
    <property type="match status" value="1"/>
</dbReference>
<dbReference type="Pfam" id="PF00563">
    <property type="entry name" value="EAL"/>
    <property type="match status" value="1"/>
</dbReference>
<dbReference type="Pfam" id="PF00990">
    <property type="entry name" value="GGDEF"/>
    <property type="match status" value="1"/>
</dbReference>
<dbReference type="Gene3D" id="3.20.20.450">
    <property type="entry name" value="EAL domain"/>
    <property type="match status" value="1"/>
</dbReference>
<evidence type="ECO:0000313" key="4">
    <source>
        <dbReference type="Proteomes" id="UP000578112"/>
    </source>
</evidence>
<dbReference type="InterPro" id="IPR043128">
    <property type="entry name" value="Rev_trsase/Diguanyl_cyclase"/>
</dbReference>
<sequence length="630" mass="68018">MSRVVRRGLRRDRLAFAGMATVLLLLAVFAVSTAWRTSDTASSAARAGEIEEAYCDASDALDAERARLLEYHRSPSPENLHGFIAASAGVRATLAGIESTVEPRDLAIVARVREQHDAYLSIAVDAETTATEPVFQEMSESLGDAEDDWSDVAAEGVRDLQASEGFLMWGTPIVFGLGLIPLALFARLLSGYQRALRHQAGHDSLTGLPNRAEFGVRMAAALDRAAESGAEITVLLLDLDRFKEINDTLGHRTGDQLLATVADRLRAVVRDSDTIARLGGDEFALLITQPGGDTPEVVAQRIMDSLREPVVIDGVALVAEATIGIARHPRDGAATAGELLQRADLAMYSAKGSGGGIASYQPSMDETDARKLSRLAELRRALTENELVMHYQPLVDVGNSKLHGVEALVRWQHPEEGLLGPIEFVPLAESTGLIHDMTRHVLRLAIGQAGEWLRAGEAVPISVNISTRCLLDVTLPDTVEAVLASAGLPASLLTLEITESAIMADPQRSREVLSRLEALGTRIAIDDFGTGYTSMAYLRDLPIHELKIDRTFISRMVGESKDAIIVHTAIDLAHRLGLTTVAEGVEDENTMTALADLDCDLVQGYLVGRPMAAEQLRDWLDLRLNTLGVS</sequence>
<evidence type="ECO:0000259" key="1">
    <source>
        <dbReference type="PROSITE" id="PS50883"/>
    </source>
</evidence>
<name>A0A7W7I183_9ACTN</name>
<keyword evidence="4" id="KW-1185">Reference proteome</keyword>
<feature type="domain" description="GGDEF" evidence="2">
    <location>
        <begin position="230"/>
        <end position="362"/>
    </location>
</feature>
<dbReference type="InterPro" id="IPR052155">
    <property type="entry name" value="Biofilm_reg_signaling"/>
</dbReference>
<dbReference type="SUPFAM" id="SSF141868">
    <property type="entry name" value="EAL domain-like"/>
    <property type="match status" value="1"/>
</dbReference>
<accession>A0A7W7I183</accession>
<evidence type="ECO:0000259" key="2">
    <source>
        <dbReference type="PROSITE" id="PS50887"/>
    </source>
</evidence>
<dbReference type="InterPro" id="IPR029787">
    <property type="entry name" value="Nucleotide_cyclase"/>
</dbReference>
<dbReference type="SMART" id="SM00267">
    <property type="entry name" value="GGDEF"/>
    <property type="match status" value="1"/>
</dbReference>
<dbReference type="CDD" id="cd01949">
    <property type="entry name" value="GGDEF"/>
    <property type="match status" value="1"/>
</dbReference>